<dbReference type="RefSeq" id="WP_032983977.1">
    <property type="nucleotide sequence ID" value="NZ_CAKW01000021.1"/>
</dbReference>
<protein>
    <recommendedName>
        <fullName evidence="3">Lipoprotein</fullName>
    </recommendedName>
</protein>
<evidence type="ECO:0008006" key="3">
    <source>
        <dbReference type="Google" id="ProtNLM"/>
    </source>
</evidence>
<reference evidence="2" key="1">
    <citation type="submission" date="2015-09" db="EMBL/GenBank/DDBJ databases">
        <title>Cronobacter genome sequencing and assembly.</title>
        <authorList>
            <person name="Descombes P."/>
            <person name="Baert L."/>
            <person name="Ngom-Bru C."/>
            <person name="Barretto C."/>
        </authorList>
    </citation>
    <scope>NUCLEOTIDE SEQUENCE [LARGE SCALE GENOMIC DNA]</scope>
    <source>
        <strain evidence="2">LMG 26250</strain>
    </source>
</reference>
<dbReference type="EMBL" id="CP012264">
    <property type="protein sequence ID" value="ALB62053.1"/>
    <property type="molecule type" value="Genomic_DNA"/>
</dbReference>
<evidence type="ECO:0000313" key="2">
    <source>
        <dbReference type="Proteomes" id="UP000067320"/>
    </source>
</evidence>
<accession>A0ABM5VA26</accession>
<proteinExistence type="predicted"/>
<dbReference type="Proteomes" id="UP000067320">
    <property type="component" value="Chromosome"/>
</dbReference>
<keyword evidence="2" id="KW-1185">Reference proteome</keyword>
<evidence type="ECO:0000313" key="1">
    <source>
        <dbReference type="EMBL" id="ALB62053.1"/>
    </source>
</evidence>
<reference evidence="1 2" key="2">
    <citation type="journal article" date="2016" name="Genome Announc.">
        <title>Fully Closed Genome Sequences of Five Type Strains of the Genus Cronobacter and One Cronobacter sakazakii Strain.</title>
        <authorList>
            <person name="Moine D."/>
            <person name="Kassam M."/>
            <person name="Baert L."/>
            <person name="Tang Y."/>
            <person name="Barretto C."/>
            <person name="Ngom Bru C."/>
            <person name="Klijn A."/>
            <person name="Descombes P."/>
        </authorList>
    </citation>
    <scope>NUCLEOTIDE SEQUENCE [LARGE SCALE GENOMIC DNA]</scope>
    <source>
        <strain evidence="1 2">LMG 26250</strain>
    </source>
</reference>
<sequence>MLILTACNDQGAWENSDYLIKTITVDYDNPPQEDPTKEDVRPVFQAAITEEIKTLKEKRYVHLSDDTLTWYQDTRPNVEKITQRRVKINGVWQTLRRDAMGDKVRVVSDKSGMCGFYYCTVTMELVPARTDPERLARMKAQFKDTEQQRTALAQRQHEQVKDALQHPPAGFLINLNNENQVVLPDSLIQSLQRWQSGIYTRRIGKLNINWQNAQDEIYSFSTPTQTLTGEFIIAPGEQGDIEFQSWLSLQERVIYTSPRGAIYYNSQGQAETLYYRYDEAAKRYVIGIANSDSFSEIITAYSMLRTMDPEFRTQNVIRMDDLALSQTALEARLGEKASDLFDLAQSHQLILDTINTLLADAARGEKAARQVHRVPAQLAEGRTADFAKMVIHHGTLRDVAAKTEAEYPGGQWHQETYIYRQNAISDGAYSFFLEKGGLVYEFYVDNNDYSQAERMLYLSVLRTLDATAIHTLPAAKHAMLVVTD</sequence>
<name>A0ABM5VA26_9ENTR</name>
<organism evidence="1 2">
    <name type="scientific">Cronobacter condimenti 1330</name>
    <dbReference type="NCBI Taxonomy" id="1073999"/>
    <lineage>
        <taxon>Bacteria</taxon>
        <taxon>Pseudomonadati</taxon>
        <taxon>Pseudomonadota</taxon>
        <taxon>Gammaproteobacteria</taxon>
        <taxon>Enterobacterales</taxon>
        <taxon>Enterobacteriaceae</taxon>
        <taxon>Cronobacter</taxon>
    </lineage>
</organism>
<gene>
    <name evidence="1" type="ORF">AFK62_05845</name>
</gene>